<gene>
    <name evidence="4" type="ORF">LPAF129_14350</name>
</gene>
<evidence type="ECO:0000313" key="5">
    <source>
        <dbReference type="Proteomes" id="UP001055149"/>
    </source>
</evidence>
<dbReference type="SMART" id="SM00490">
    <property type="entry name" value="HELICc"/>
    <property type="match status" value="1"/>
</dbReference>
<dbReference type="InterPro" id="IPR001736">
    <property type="entry name" value="PLipase_D/transphosphatidylase"/>
</dbReference>
<organism evidence="4 5">
    <name type="scientific">Ligilactobacillus pabuli</name>
    <dbReference type="NCBI Taxonomy" id="2886039"/>
    <lineage>
        <taxon>Bacteria</taxon>
        <taxon>Bacillati</taxon>
        <taxon>Bacillota</taxon>
        <taxon>Bacilli</taxon>
        <taxon>Lactobacillales</taxon>
        <taxon>Lactobacillaceae</taxon>
        <taxon>Ligilactobacillus</taxon>
    </lineage>
</organism>
<dbReference type="PROSITE" id="PS51194">
    <property type="entry name" value="HELICASE_CTER"/>
    <property type="match status" value="1"/>
</dbReference>
<dbReference type="Pfam" id="PF00271">
    <property type="entry name" value="Helicase_C"/>
    <property type="match status" value="1"/>
</dbReference>
<dbReference type="InterPro" id="IPR027417">
    <property type="entry name" value="P-loop_NTPase"/>
</dbReference>
<accession>A0ABQ5JKU3</accession>
<dbReference type="SUPFAM" id="SSF52540">
    <property type="entry name" value="P-loop containing nucleoside triphosphate hydrolases"/>
    <property type="match status" value="1"/>
</dbReference>
<dbReference type="CDD" id="cd09204">
    <property type="entry name" value="PLDc_N_DEXD_b2"/>
    <property type="match status" value="1"/>
</dbReference>
<dbReference type="InterPro" id="IPR058403">
    <property type="entry name" value="DUF8090"/>
</dbReference>
<dbReference type="Gene3D" id="3.40.50.300">
    <property type="entry name" value="P-loop containing nucleotide triphosphate hydrolases"/>
    <property type="match status" value="2"/>
</dbReference>
<dbReference type="CDD" id="cd18032">
    <property type="entry name" value="DEXHc_RE_I_III_res"/>
    <property type="match status" value="1"/>
</dbReference>
<reference evidence="4" key="1">
    <citation type="journal article" date="2022" name="Int. J. Syst. Evol. Microbiol.">
        <title>A novel species of lactic acid bacteria, Ligilactobacillus pabuli sp. nov., isolated from alfalfa silage.</title>
        <authorList>
            <person name="Tohno M."/>
            <person name="Tanizawa Y."/>
            <person name="Sawada H."/>
            <person name="Sakamoto M."/>
            <person name="Ohkuma M."/>
            <person name="Kobayashi H."/>
        </authorList>
    </citation>
    <scope>NUCLEOTIDE SEQUENCE</scope>
    <source>
        <strain evidence="4">AF129</strain>
    </source>
</reference>
<dbReference type="CDD" id="cd18799">
    <property type="entry name" value="SF2_C_EcoAI-like"/>
    <property type="match status" value="1"/>
</dbReference>
<dbReference type="Pfam" id="PF11907">
    <property type="entry name" value="DUF3427"/>
    <property type="match status" value="1"/>
</dbReference>
<dbReference type="Pfam" id="PF13091">
    <property type="entry name" value="PLDc_2"/>
    <property type="match status" value="1"/>
</dbReference>
<dbReference type="SMART" id="SM00487">
    <property type="entry name" value="DEXDc"/>
    <property type="match status" value="1"/>
</dbReference>
<dbReference type="InterPro" id="IPR021835">
    <property type="entry name" value="DUF3427"/>
</dbReference>
<dbReference type="InterPro" id="IPR025202">
    <property type="entry name" value="PLD-like_dom"/>
</dbReference>
<dbReference type="PANTHER" id="PTHR47396">
    <property type="entry name" value="TYPE I RESTRICTION ENZYME ECOKI R PROTEIN"/>
    <property type="match status" value="1"/>
</dbReference>
<dbReference type="Pfam" id="PF26350">
    <property type="entry name" value="DUF8090"/>
    <property type="match status" value="1"/>
</dbReference>
<dbReference type="Proteomes" id="UP001055149">
    <property type="component" value="Unassembled WGS sequence"/>
</dbReference>
<name>A0ABQ5JKU3_9LACO</name>
<comment type="caution">
    <text evidence="4">The sequence shown here is derived from an EMBL/GenBank/DDBJ whole genome shotgun (WGS) entry which is preliminary data.</text>
</comment>
<dbReference type="PROSITE" id="PS51192">
    <property type="entry name" value="HELICASE_ATP_BIND_1"/>
    <property type="match status" value="1"/>
</dbReference>
<dbReference type="SUPFAM" id="SSF56024">
    <property type="entry name" value="Phospholipase D/nuclease"/>
    <property type="match status" value="1"/>
</dbReference>
<dbReference type="PANTHER" id="PTHR47396:SF1">
    <property type="entry name" value="ATP-DEPENDENT HELICASE IRC3-RELATED"/>
    <property type="match status" value="1"/>
</dbReference>
<dbReference type="InterPro" id="IPR014001">
    <property type="entry name" value="Helicase_ATP-bd"/>
</dbReference>
<evidence type="ECO:0000259" key="2">
    <source>
        <dbReference type="PROSITE" id="PS51192"/>
    </source>
</evidence>
<dbReference type="GO" id="GO:0004386">
    <property type="term" value="F:helicase activity"/>
    <property type="evidence" value="ECO:0007669"/>
    <property type="project" value="UniProtKB-KW"/>
</dbReference>
<keyword evidence="4" id="KW-0347">Helicase</keyword>
<dbReference type="PROSITE" id="PS50035">
    <property type="entry name" value="PLD"/>
    <property type="match status" value="1"/>
</dbReference>
<evidence type="ECO:0000313" key="4">
    <source>
        <dbReference type="EMBL" id="GKS81749.1"/>
    </source>
</evidence>
<evidence type="ECO:0000259" key="3">
    <source>
        <dbReference type="PROSITE" id="PS51194"/>
    </source>
</evidence>
<keyword evidence="4" id="KW-0378">Hydrolase</keyword>
<feature type="domain" description="Helicase C-terminal" evidence="3">
    <location>
        <begin position="425"/>
        <end position="586"/>
    </location>
</feature>
<dbReference type="Gene3D" id="3.30.870.10">
    <property type="entry name" value="Endonuclease Chain A"/>
    <property type="match status" value="1"/>
</dbReference>
<keyword evidence="4" id="KW-0547">Nucleotide-binding</keyword>
<dbReference type="Pfam" id="PF04851">
    <property type="entry name" value="ResIII"/>
    <property type="match status" value="1"/>
</dbReference>
<evidence type="ECO:0000259" key="1">
    <source>
        <dbReference type="PROSITE" id="PS50035"/>
    </source>
</evidence>
<keyword evidence="4" id="KW-0067">ATP-binding</keyword>
<dbReference type="EMBL" id="BQXH01000012">
    <property type="protein sequence ID" value="GKS81749.1"/>
    <property type="molecule type" value="Genomic_DNA"/>
</dbReference>
<dbReference type="RefSeq" id="WP_244055493.1">
    <property type="nucleotide sequence ID" value="NZ_BQXH01000012.1"/>
</dbReference>
<sequence length="965" mass="111237">MNTEKEISKAINFGFVNSQVESQEIYQPSLVTNQNDTTVLATLEDELRTSRTFTIAVAFVTTSGLIDLKSVFTDLAHKNIHGRLITSTYLNFNDPEAFEDLLQIKNLDVHLLDKDGFHTKAYYFDHGNFESAIIGSANLTQNALKSNFEWNLRVTSTQRGEVVNKIKSNLDDLWEKSTSLTSEWVENYRLTWKPNKSIQYFQVAEEPEYQDKTPTPNPMQTEALAALTALRDQENAKKALVVAATGTGKTYLAAFDVQNFKPKRMLYIVHREQILQQAMHSFKKVLGGSESDYGILSGSQHNLDCKYTFATVNMISSQRIQEQFGPDAFDYILIDEAHRVSQRDDDQEQTMYQKVLNFYQPEFLLGMTATPERTDGTNVYEYFDYNLAYENSLLDALDHDLLSPFHYIGVTDYEKDAETITDTSSLKDLVSEERVDYIVDKTNYYGPRQPNVHGLIFVSKIAEGIELAKKLVDRGIKAEFVYSKNSIAEREQAVRRLEDGEISYILTVDIFNEGVDIQCLNQIVMMRPTKSSIIFLQQLGRGLRKAPGKEFVTVLDFIGNYNENYMIPMAFDKSHSSNKEQIRKQIISPSIRGVSTINFEEIAKKRVLKAVGQAKLDSMKRFKEAYDSVKNKIGRIPMLIDFARRGNVNVADIISKFKTMYLMQQKFEKEFPVEFNAHQQKFLLFLSREIAVSKRPVESLILQELIQKQRLTTQQVTQILDQSHVFYDEETLTNVASIFDLSYFMNKNQEKYGEISIVDTQNDSWQLSETFNVELADPNFKHYVLDLLAANLFELQRDGFALDQRFTIGKKYYRSDVIKLLNWYGEQNAQNVGGYIMRPDQKFFPVFIALEKTEKFQNKMAYEDQFIDHNTMRWFSKSGRTVDSRQESIVLNQPDFGMIQLFVKKSDDDKREGNDFYYLGSARVTSAENEKKFNSDGKETKLVNFTLKLEHSVNVNLYRALNDNE</sequence>
<proteinExistence type="predicted"/>
<feature type="domain" description="PLD phosphodiesterase" evidence="1">
    <location>
        <begin position="113"/>
        <end position="143"/>
    </location>
</feature>
<protein>
    <submittedName>
        <fullName evidence="4">Helicase</fullName>
    </submittedName>
</protein>
<keyword evidence="5" id="KW-1185">Reference proteome</keyword>
<dbReference type="InterPro" id="IPR050742">
    <property type="entry name" value="Helicase_Restrict-Modif_Enz"/>
</dbReference>
<feature type="domain" description="Helicase ATP-binding" evidence="2">
    <location>
        <begin position="230"/>
        <end position="389"/>
    </location>
</feature>
<dbReference type="InterPro" id="IPR001650">
    <property type="entry name" value="Helicase_C-like"/>
</dbReference>
<dbReference type="InterPro" id="IPR006935">
    <property type="entry name" value="Helicase/UvrB_N"/>
</dbReference>